<dbReference type="OrthoDB" id="109543at2759"/>
<dbReference type="AlphaFoldDB" id="A0A9P6W635"/>
<evidence type="ECO:0008006" key="3">
    <source>
        <dbReference type="Google" id="ProtNLM"/>
    </source>
</evidence>
<comment type="caution">
    <text evidence="1">The sequence shown here is derived from an EMBL/GenBank/DDBJ whole genome shotgun (WGS) entry which is preliminary data.</text>
</comment>
<evidence type="ECO:0000313" key="2">
    <source>
        <dbReference type="Proteomes" id="UP000777482"/>
    </source>
</evidence>
<sequence>MQFDPALFDVAEVYRNETLKRTISSVTVNTNDLGIPRAQLLAWEPMLKEYPDARLTMLLEEEQAGVHAPPRVRVGLSRTPSIPGEAARVAFLSGIECYTGEQSMSRKLDDGRETPSATEAFASASNTCPACFETEPRGISQAYPPVCSKLQCQNDLPGLDHLPLEVNGTTPATVESVNLMVDLAYIASKSQNVGGGEIPPGTTITVNIVMPGLYGPVDQTIGVTREHKDPSMRCRAIYDLLATCPVFRPIAVLPGTRYPPKRNAWSNLSPDTTLVRVLRHLMYRSGTTVREVTRADELVTGVPQRLQQFRVFAHAHSLEDNYPGAPATRGQPYPTLFAFHGSAVENWLSVLHRGFTLEKIANDRFYGDGVYTSFEGGVSLYGYSKLNQVPPRSAAANGIRRVLGLTQVITKNLRHTEPDILCKDVGELRVVYLLVEYEDEGLGTPGPGDKDARVETDSSKQRIYPGAVLNMGSTRVEIPRWDV</sequence>
<dbReference type="SUPFAM" id="SSF56399">
    <property type="entry name" value="ADP-ribosylation"/>
    <property type="match status" value="1"/>
</dbReference>
<dbReference type="Gene3D" id="3.90.228.10">
    <property type="match status" value="1"/>
</dbReference>
<reference evidence="1 2" key="1">
    <citation type="submission" date="2020-11" db="EMBL/GenBank/DDBJ databases">
        <title>Kefir isolates.</title>
        <authorList>
            <person name="Marcisauskas S."/>
            <person name="Kim Y."/>
            <person name="Blasche S."/>
        </authorList>
    </citation>
    <scope>NUCLEOTIDE SEQUENCE [LARGE SCALE GENOMIC DNA]</scope>
    <source>
        <strain evidence="1 2">KR</strain>
    </source>
</reference>
<accession>A0A9P6W635</accession>
<protein>
    <recommendedName>
        <fullName evidence="3">PARP catalytic domain-containing protein</fullName>
    </recommendedName>
</protein>
<name>A0A9P6W635_RHOMI</name>
<proteinExistence type="predicted"/>
<evidence type="ECO:0000313" key="1">
    <source>
        <dbReference type="EMBL" id="KAG0663501.1"/>
    </source>
</evidence>
<dbReference type="Proteomes" id="UP000777482">
    <property type="component" value="Unassembled WGS sequence"/>
</dbReference>
<organism evidence="1 2">
    <name type="scientific">Rhodotorula mucilaginosa</name>
    <name type="common">Yeast</name>
    <name type="synonym">Rhodotorula rubra</name>
    <dbReference type="NCBI Taxonomy" id="5537"/>
    <lineage>
        <taxon>Eukaryota</taxon>
        <taxon>Fungi</taxon>
        <taxon>Dikarya</taxon>
        <taxon>Basidiomycota</taxon>
        <taxon>Pucciniomycotina</taxon>
        <taxon>Microbotryomycetes</taxon>
        <taxon>Sporidiobolales</taxon>
        <taxon>Sporidiobolaceae</taxon>
        <taxon>Rhodotorula</taxon>
    </lineage>
</organism>
<dbReference type="EMBL" id="PUHQ01000019">
    <property type="protein sequence ID" value="KAG0663501.1"/>
    <property type="molecule type" value="Genomic_DNA"/>
</dbReference>
<gene>
    <name evidence="1" type="ORF">C6P46_002397</name>
</gene>
<keyword evidence="2" id="KW-1185">Reference proteome</keyword>